<dbReference type="EMBL" id="JBHUGH010000006">
    <property type="protein sequence ID" value="MFD1912365.1"/>
    <property type="molecule type" value="Genomic_DNA"/>
</dbReference>
<organism evidence="2 3">
    <name type="scientific">Halodurantibacterium flavum</name>
    <dbReference type="NCBI Taxonomy" id="1382802"/>
    <lineage>
        <taxon>Bacteria</taxon>
        <taxon>Pseudomonadati</taxon>
        <taxon>Pseudomonadota</taxon>
        <taxon>Alphaproteobacteria</taxon>
        <taxon>Rhodobacterales</taxon>
        <taxon>Paracoccaceae</taxon>
        <taxon>Halodurantibacterium</taxon>
    </lineage>
</organism>
<dbReference type="Pfam" id="PF13975">
    <property type="entry name" value="gag-asp_proteas"/>
    <property type="match status" value="1"/>
</dbReference>
<dbReference type="Gene3D" id="2.40.70.10">
    <property type="entry name" value="Acid Proteases"/>
    <property type="match status" value="1"/>
</dbReference>
<dbReference type="PROSITE" id="PS00141">
    <property type="entry name" value="ASP_PROTEASE"/>
    <property type="match status" value="1"/>
</dbReference>
<dbReference type="InterPro" id="IPR001969">
    <property type="entry name" value="Aspartic_peptidase_AS"/>
</dbReference>
<evidence type="ECO:0000313" key="2">
    <source>
        <dbReference type="EMBL" id="MFD1912365.1"/>
    </source>
</evidence>
<sequence>MAGENTARLIYLVLLLAAIGGYVLLANRRQIGQMAQQAAIWLMIIVGLAAAWQLWSDTQNSARMQQMAIIDPESGQIEVPRAWDGHYYLTVAINGVPLRFLVDTGATEVVLSAKDARAAGFSPAKLNYYGQARTANGVVRTAPIRLERVELAGHVETNMSAWVNEGEMETSLLGMTYLSRFARIEITRDRMILSR</sequence>
<keyword evidence="2" id="KW-0378">Hydrolase</keyword>
<protein>
    <submittedName>
        <fullName evidence="2">TIGR02281 family clan AA aspartic protease</fullName>
    </submittedName>
</protein>
<dbReference type="InterPro" id="IPR034122">
    <property type="entry name" value="Retropepsin-like_bacterial"/>
</dbReference>
<keyword evidence="1" id="KW-1133">Transmembrane helix</keyword>
<feature type="transmembrane region" description="Helical" evidence="1">
    <location>
        <begin position="6"/>
        <end position="26"/>
    </location>
</feature>
<comment type="caution">
    <text evidence="2">The sequence shown here is derived from an EMBL/GenBank/DDBJ whole genome shotgun (WGS) entry which is preliminary data.</text>
</comment>
<dbReference type="GO" id="GO:0006508">
    <property type="term" value="P:proteolysis"/>
    <property type="evidence" value="ECO:0007669"/>
    <property type="project" value="UniProtKB-KW"/>
</dbReference>
<keyword evidence="3" id="KW-1185">Reference proteome</keyword>
<gene>
    <name evidence="2" type="ORF">ACFSGJ_09065</name>
</gene>
<dbReference type="GO" id="GO:0008233">
    <property type="term" value="F:peptidase activity"/>
    <property type="evidence" value="ECO:0007669"/>
    <property type="project" value="UniProtKB-KW"/>
</dbReference>
<dbReference type="Proteomes" id="UP001597353">
    <property type="component" value="Unassembled WGS sequence"/>
</dbReference>
<dbReference type="CDD" id="cd05483">
    <property type="entry name" value="retropepsin_like_bacteria"/>
    <property type="match status" value="1"/>
</dbReference>
<keyword evidence="1" id="KW-0472">Membrane</keyword>
<dbReference type="NCBIfam" id="TIGR02281">
    <property type="entry name" value="clan_AA_DTGA"/>
    <property type="match status" value="1"/>
</dbReference>
<accession>A0ABW4S4L1</accession>
<evidence type="ECO:0000256" key="1">
    <source>
        <dbReference type="SAM" id="Phobius"/>
    </source>
</evidence>
<evidence type="ECO:0000313" key="3">
    <source>
        <dbReference type="Proteomes" id="UP001597353"/>
    </source>
</evidence>
<dbReference type="RefSeq" id="WP_390260932.1">
    <property type="nucleotide sequence ID" value="NZ_JBHUGH010000006.1"/>
</dbReference>
<feature type="transmembrane region" description="Helical" evidence="1">
    <location>
        <begin position="38"/>
        <end position="55"/>
    </location>
</feature>
<dbReference type="InterPro" id="IPR011969">
    <property type="entry name" value="Clan_AA_Asp_peptidase_C"/>
</dbReference>
<keyword evidence="1" id="KW-0812">Transmembrane</keyword>
<name>A0ABW4S4L1_9RHOB</name>
<reference evidence="3" key="1">
    <citation type="journal article" date="2019" name="Int. J. Syst. Evol. Microbiol.">
        <title>The Global Catalogue of Microorganisms (GCM) 10K type strain sequencing project: providing services to taxonomists for standard genome sequencing and annotation.</title>
        <authorList>
            <consortium name="The Broad Institute Genomics Platform"/>
            <consortium name="The Broad Institute Genome Sequencing Center for Infectious Disease"/>
            <person name="Wu L."/>
            <person name="Ma J."/>
        </authorList>
    </citation>
    <scope>NUCLEOTIDE SEQUENCE [LARGE SCALE GENOMIC DNA]</scope>
    <source>
        <strain evidence="3">CGMCC 4.7242</strain>
    </source>
</reference>
<proteinExistence type="predicted"/>
<dbReference type="InterPro" id="IPR021109">
    <property type="entry name" value="Peptidase_aspartic_dom_sf"/>
</dbReference>
<keyword evidence="2" id="KW-0645">Protease</keyword>
<dbReference type="SUPFAM" id="SSF50630">
    <property type="entry name" value="Acid proteases"/>
    <property type="match status" value="1"/>
</dbReference>